<accession>A0A0E9X205</accession>
<name>A0A0E9X205_ANGAN</name>
<dbReference type="EMBL" id="GBXM01011953">
    <property type="protein sequence ID" value="JAH96624.1"/>
    <property type="molecule type" value="Transcribed_RNA"/>
</dbReference>
<reference evidence="1" key="1">
    <citation type="submission" date="2014-11" db="EMBL/GenBank/DDBJ databases">
        <authorList>
            <person name="Amaro Gonzalez C."/>
        </authorList>
    </citation>
    <scope>NUCLEOTIDE SEQUENCE</scope>
</reference>
<protein>
    <submittedName>
        <fullName evidence="1">Uncharacterized protein</fullName>
    </submittedName>
</protein>
<evidence type="ECO:0000313" key="1">
    <source>
        <dbReference type="EMBL" id="JAH96624.1"/>
    </source>
</evidence>
<organism evidence="1">
    <name type="scientific">Anguilla anguilla</name>
    <name type="common">European freshwater eel</name>
    <name type="synonym">Muraena anguilla</name>
    <dbReference type="NCBI Taxonomy" id="7936"/>
    <lineage>
        <taxon>Eukaryota</taxon>
        <taxon>Metazoa</taxon>
        <taxon>Chordata</taxon>
        <taxon>Craniata</taxon>
        <taxon>Vertebrata</taxon>
        <taxon>Euteleostomi</taxon>
        <taxon>Actinopterygii</taxon>
        <taxon>Neopterygii</taxon>
        <taxon>Teleostei</taxon>
        <taxon>Anguilliformes</taxon>
        <taxon>Anguillidae</taxon>
        <taxon>Anguilla</taxon>
    </lineage>
</organism>
<reference evidence="1" key="2">
    <citation type="journal article" date="2015" name="Fish Shellfish Immunol.">
        <title>Early steps in the European eel (Anguilla anguilla)-Vibrio vulnificus interaction in the gills: Role of the RtxA13 toxin.</title>
        <authorList>
            <person name="Callol A."/>
            <person name="Pajuelo D."/>
            <person name="Ebbesson L."/>
            <person name="Teles M."/>
            <person name="MacKenzie S."/>
            <person name="Amaro C."/>
        </authorList>
    </citation>
    <scope>NUCLEOTIDE SEQUENCE</scope>
</reference>
<proteinExistence type="predicted"/>
<dbReference type="AlphaFoldDB" id="A0A0E9X205"/>
<sequence length="113" mass="13195">MSAIPLIYHSYTTCRYVSKWSAMPLTFELFLSIRSVPIRQVVKKRILLAYSVISEHKHTYQTQQAPLVHNFYQTLKEILDSKYFFNLVTLSESGYDIQKQTFLFLIFSSVGCS</sequence>